<comment type="caution">
    <text evidence="1">The sequence shown here is derived from an EMBL/GenBank/DDBJ whole genome shotgun (WGS) entry which is preliminary data.</text>
</comment>
<feature type="non-terminal residue" evidence="1">
    <location>
        <position position="1"/>
    </location>
</feature>
<protein>
    <submittedName>
        <fullName evidence="1">Uncharacterized protein</fullName>
    </submittedName>
</protein>
<evidence type="ECO:0000313" key="1">
    <source>
        <dbReference type="EMBL" id="GAG08402.1"/>
    </source>
</evidence>
<feature type="non-terminal residue" evidence="1">
    <location>
        <position position="270"/>
    </location>
</feature>
<organism evidence="1">
    <name type="scientific">marine sediment metagenome</name>
    <dbReference type="NCBI Taxonomy" id="412755"/>
    <lineage>
        <taxon>unclassified sequences</taxon>
        <taxon>metagenomes</taxon>
        <taxon>ecological metagenomes</taxon>
    </lineage>
</organism>
<dbReference type="EMBL" id="BARS01023168">
    <property type="protein sequence ID" value="GAG08402.1"/>
    <property type="molecule type" value="Genomic_DNA"/>
</dbReference>
<accession>X0VAP6</accession>
<gene>
    <name evidence="1" type="ORF">S01H1_36920</name>
</gene>
<reference evidence="1" key="1">
    <citation type="journal article" date="2014" name="Front. Microbiol.">
        <title>High frequency of phylogenetically diverse reductive dehalogenase-homologous genes in deep subseafloor sedimentary metagenomes.</title>
        <authorList>
            <person name="Kawai M."/>
            <person name="Futagami T."/>
            <person name="Toyoda A."/>
            <person name="Takaki Y."/>
            <person name="Nishi S."/>
            <person name="Hori S."/>
            <person name="Arai W."/>
            <person name="Tsubouchi T."/>
            <person name="Morono Y."/>
            <person name="Uchiyama I."/>
            <person name="Ito T."/>
            <person name="Fujiyama A."/>
            <person name="Inagaki F."/>
            <person name="Takami H."/>
        </authorList>
    </citation>
    <scope>NUCLEOTIDE SEQUENCE</scope>
    <source>
        <strain evidence="1">Expedition CK06-06</strain>
    </source>
</reference>
<proteinExistence type="predicted"/>
<sequence length="270" mass="29365">GPMMISERFNRQSTFLAAFRVFRTEKRLAFDVAVEKAGEVVKDSHFVYGKSNLPGALRGSRLGKIARAGYTFRTFPHNYLSLIGHLYKVDKGAVAKSFAAIATLGGISSIPFFKTIEAVAMRYGYNPRSYLKGKAEEYGLANKAMLALYGLPALIDIDLGGSIGTELPGQRGYSTQDPKSMLLEGAVDVLGVPGSIFEDTFKSSYHLYSGDIYRAIEDSPFTPMVVANAMKGKRYATEGMTTLSGKPILTEEGEPVKFTTKQAIQKGVLG</sequence>
<dbReference type="AlphaFoldDB" id="X0VAP6"/>
<name>X0VAP6_9ZZZZ</name>